<keyword evidence="1" id="KW-0472">Membrane</keyword>
<sequence length="74" mass="8417">MKWGTFIGVMVIIAAIFAYEWPRMKQLPKKDKAAFIALLSIGWILTLFDLQNMAGPATVLETIFKPFSKLLDTR</sequence>
<keyword evidence="1" id="KW-0812">Transmembrane</keyword>
<proteinExistence type="predicted"/>
<dbReference type="RefSeq" id="WP_160499296.1">
    <property type="nucleotide sequence ID" value="NZ_WUBI01000003.1"/>
</dbReference>
<evidence type="ECO:0000313" key="2">
    <source>
        <dbReference type="EMBL" id="MWV45694.1"/>
    </source>
</evidence>
<gene>
    <name evidence="2" type="ORF">GRF59_18940</name>
</gene>
<feature type="transmembrane region" description="Helical" evidence="1">
    <location>
        <begin position="33"/>
        <end position="50"/>
    </location>
</feature>
<dbReference type="EMBL" id="WUBI01000003">
    <property type="protein sequence ID" value="MWV45694.1"/>
    <property type="molecule type" value="Genomic_DNA"/>
</dbReference>
<organism evidence="2 3">
    <name type="scientific">Paenibacillus dendrobii</name>
    <dbReference type="NCBI Taxonomy" id="2691084"/>
    <lineage>
        <taxon>Bacteria</taxon>
        <taxon>Bacillati</taxon>
        <taxon>Bacillota</taxon>
        <taxon>Bacilli</taxon>
        <taxon>Bacillales</taxon>
        <taxon>Paenibacillaceae</taxon>
        <taxon>Paenibacillus</taxon>
    </lineage>
</organism>
<keyword evidence="1" id="KW-1133">Transmembrane helix</keyword>
<name>A0A7X3LJS2_9BACL</name>
<keyword evidence="3" id="KW-1185">Reference proteome</keyword>
<reference evidence="2 3" key="1">
    <citation type="submission" date="2019-12" db="EMBL/GenBank/DDBJ databases">
        <title>Paenibacillus sp. nov., an endophytic bacterium isolated from the stem of Dendrobium.</title>
        <authorList>
            <person name="Zhao R."/>
        </authorList>
    </citation>
    <scope>NUCLEOTIDE SEQUENCE [LARGE SCALE GENOMIC DNA]</scope>
    <source>
        <strain evidence="2 3">HJL G12</strain>
    </source>
</reference>
<feature type="transmembrane region" description="Helical" evidence="1">
    <location>
        <begin position="6"/>
        <end position="21"/>
    </location>
</feature>
<dbReference type="Proteomes" id="UP000460318">
    <property type="component" value="Unassembled WGS sequence"/>
</dbReference>
<dbReference type="AlphaFoldDB" id="A0A7X3LJS2"/>
<evidence type="ECO:0000313" key="3">
    <source>
        <dbReference type="Proteomes" id="UP000460318"/>
    </source>
</evidence>
<evidence type="ECO:0000256" key="1">
    <source>
        <dbReference type="SAM" id="Phobius"/>
    </source>
</evidence>
<protein>
    <submittedName>
        <fullName evidence="2">Uncharacterized protein</fullName>
    </submittedName>
</protein>
<comment type="caution">
    <text evidence="2">The sequence shown here is derived from an EMBL/GenBank/DDBJ whole genome shotgun (WGS) entry which is preliminary data.</text>
</comment>
<accession>A0A7X3LJS2</accession>